<feature type="transmembrane region" description="Helical" evidence="14">
    <location>
        <begin position="314"/>
        <end position="336"/>
    </location>
</feature>
<proteinExistence type="inferred from homology"/>
<evidence type="ECO:0000256" key="3">
    <source>
        <dbReference type="ARBA" id="ARBA00022475"/>
    </source>
</evidence>
<dbReference type="EMBL" id="JARAKH010000001">
    <property type="protein sequence ID" value="KAK8407431.1"/>
    <property type="molecule type" value="Genomic_DNA"/>
</dbReference>
<keyword evidence="9 12" id="KW-0675">Receptor</keyword>
<keyword evidence="11 12" id="KW-0807">Transducer</keyword>
<sequence>MRGRESQLVCRRPPPLQPPVTSGKRGLVLLCGGGVLLHARGQQRCHRRFGHFRGYSAGKTLRDFMWLNMAGVNDVSPVLAVLGAEGGDGDPAEMANSTAWSALNASVLLGDNETEFEVLGNTSDPAFDHVPYRQRVETYLVPFLFAIIFIVGVIGNGALIMIFVRNKNLRKVPNTYLISLALGDLLVLFFTVPFVSTIYTIEYWPYGTFECKFSEFVRDVSVGVTVFTLTALSADRYRAIVSPIRKAVSGPARSVTLRVTAAIWVVSLLLATPAAVFTHVKNFADLGDMNMTVCYPFPDTYGWYTKANVLTKALVYYVLPLIVIAAFYLLMARHLLKPEVVGDAQVFHRQIQTRRKVAKVVLCFIVIFAVCFLPTHVFMLWFYFDLGGRYNDFWHVMRILGFCLSFINSCINPIALYCISGTFRKQYNRYLFCCCCWVRRDRDDMHSLRSGASHYRSSTLRPLETITLTTLLQDRSCPNAF</sequence>
<dbReference type="AlphaFoldDB" id="A0AAW0V5G8"/>
<evidence type="ECO:0000256" key="11">
    <source>
        <dbReference type="ARBA" id="ARBA00023224"/>
    </source>
</evidence>
<feature type="transmembrane region" description="Helical" evidence="14">
    <location>
        <begin position="396"/>
        <end position="419"/>
    </location>
</feature>
<dbReference type="InterPro" id="IPR001556">
    <property type="entry name" value="Bombsn_rcpt-like"/>
</dbReference>
<dbReference type="GO" id="GO:0008188">
    <property type="term" value="F:neuropeptide receptor activity"/>
    <property type="evidence" value="ECO:0007669"/>
    <property type="project" value="TreeGrafter"/>
</dbReference>
<keyword evidence="7 14" id="KW-0472">Membrane</keyword>
<keyword evidence="4 12" id="KW-0812">Transmembrane</keyword>
<feature type="transmembrane region" description="Helical" evidence="14">
    <location>
        <begin position="139"/>
        <end position="164"/>
    </location>
</feature>
<dbReference type="InterPro" id="IPR017452">
    <property type="entry name" value="GPCR_Rhodpsn_7TM"/>
</dbReference>
<evidence type="ECO:0000256" key="1">
    <source>
        <dbReference type="ARBA" id="ARBA00004651"/>
    </source>
</evidence>
<dbReference type="PANTHER" id="PTHR45695">
    <property type="entry name" value="LEUCOKININ RECEPTOR-RELATED"/>
    <property type="match status" value="1"/>
</dbReference>
<dbReference type="PROSITE" id="PS50262">
    <property type="entry name" value="G_PROTEIN_RECEP_F1_2"/>
    <property type="match status" value="1"/>
</dbReference>
<keyword evidence="8" id="KW-1015">Disulfide bond</keyword>
<dbReference type="PANTHER" id="PTHR45695:SF26">
    <property type="entry name" value="NEUROPEPTIDE CCHAMIDE-1 RECEPTOR"/>
    <property type="match status" value="1"/>
</dbReference>
<dbReference type="InterPro" id="IPR000276">
    <property type="entry name" value="GPCR_Rhodpsn"/>
</dbReference>
<dbReference type="Pfam" id="PF00001">
    <property type="entry name" value="7tm_1"/>
    <property type="match status" value="1"/>
</dbReference>
<feature type="domain" description="G-protein coupled receptors family 1 profile" evidence="15">
    <location>
        <begin position="155"/>
        <end position="416"/>
    </location>
</feature>
<dbReference type="SMART" id="SM01381">
    <property type="entry name" value="7TM_GPCR_Srsx"/>
    <property type="match status" value="1"/>
</dbReference>
<dbReference type="Gene3D" id="1.20.1070.10">
    <property type="entry name" value="Rhodopsin 7-helix transmembrane proteins"/>
    <property type="match status" value="1"/>
</dbReference>
<evidence type="ECO:0000256" key="12">
    <source>
        <dbReference type="RuleBase" id="RU000688"/>
    </source>
</evidence>
<dbReference type="PRINTS" id="PR00237">
    <property type="entry name" value="GPCRRHODOPSN"/>
</dbReference>
<comment type="similarity">
    <text evidence="2 12">Belongs to the G-protein coupled receptor 1 family.</text>
</comment>
<keyword evidence="10" id="KW-0325">Glycoprotein</keyword>
<evidence type="ECO:0000256" key="2">
    <source>
        <dbReference type="ARBA" id="ARBA00010663"/>
    </source>
</evidence>
<protein>
    <recommendedName>
        <fullName evidence="15">G-protein coupled receptors family 1 profile domain-containing protein</fullName>
    </recommendedName>
</protein>
<comment type="caution">
    <text evidence="16">The sequence shown here is derived from an EMBL/GenBank/DDBJ whole genome shotgun (WGS) entry which is preliminary data.</text>
</comment>
<keyword evidence="17" id="KW-1185">Reference proteome</keyword>
<feature type="transmembrane region" description="Helical" evidence="14">
    <location>
        <begin position="357"/>
        <end position="384"/>
    </location>
</feature>
<evidence type="ECO:0000256" key="8">
    <source>
        <dbReference type="ARBA" id="ARBA00023157"/>
    </source>
</evidence>
<dbReference type="SUPFAM" id="SSF81321">
    <property type="entry name" value="Family A G protein-coupled receptor-like"/>
    <property type="match status" value="1"/>
</dbReference>
<keyword evidence="6 12" id="KW-0297">G-protein coupled receptor</keyword>
<feature type="transmembrane region" description="Helical" evidence="14">
    <location>
        <begin position="176"/>
        <end position="196"/>
    </location>
</feature>
<keyword evidence="5 14" id="KW-1133">Transmembrane helix</keyword>
<name>A0AAW0V5G8_SCYPA</name>
<feature type="transmembrane region" description="Helical" evidence="14">
    <location>
        <begin position="255"/>
        <end position="277"/>
    </location>
</feature>
<evidence type="ECO:0000256" key="10">
    <source>
        <dbReference type="ARBA" id="ARBA00023180"/>
    </source>
</evidence>
<organism evidence="16 17">
    <name type="scientific">Scylla paramamosain</name>
    <name type="common">Mud crab</name>
    <dbReference type="NCBI Taxonomy" id="85552"/>
    <lineage>
        <taxon>Eukaryota</taxon>
        <taxon>Metazoa</taxon>
        <taxon>Ecdysozoa</taxon>
        <taxon>Arthropoda</taxon>
        <taxon>Crustacea</taxon>
        <taxon>Multicrustacea</taxon>
        <taxon>Malacostraca</taxon>
        <taxon>Eumalacostraca</taxon>
        <taxon>Eucarida</taxon>
        <taxon>Decapoda</taxon>
        <taxon>Pleocyemata</taxon>
        <taxon>Brachyura</taxon>
        <taxon>Eubrachyura</taxon>
        <taxon>Portunoidea</taxon>
        <taxon>Portunidae</taxon>
        <taxon>Portuninae</taxon>
        <taxon>Scylla</taxon>
    </lineage>
</organism>
<evidence type="ECO:0000256" key="13">
    <source>
        <dbReference type="SAM" id="MobiDB-lite"/>
    </source>
</evidence>
<feature type="region of interest" description="Disordered" evidence="13">
    <location>
        <begin position="1"/>
        <end position="21"/>
    </location>
</feature>
<dbReference type="PRINTS" id="PR00358">
    <property type="entry name" value="BOMBESINR"/>
</dbReference>
<keyword evidence="3" id="KW-1003">Cell membrane</keyword>
<comment type="subcellular location">
    <subcellularLocation>
        <location evidence="1">Cell membrane</location>
        <topology evidence="1">Multi-pass membrane protein</topology>
    </subcellularLocation>
</comment>
<gene>
    <name evidence="16" type="ORF">O3P69_002160</name>
</gene>
<evidence type="ECO:0000256" key="6">
    <source>
        <dbReference type="ARBA" id="ARBA00023040"/>
    </source>
</evidence>
<dbReference type="PROSITE" id="PS00237">
    <property type="entry name" value="G_PROTEIN_RECEP_F1_1"/>
    <property type="match status" value="1"/>
</dbReference>
<reference evidence="16 17" key="1">
    <citation type="submission" date="2023-03" db="EMBL/GenBank/DDBJ databases">
        <title>High-quality genome of Scylla paramamosain provides insights in environmental adaptation.</title>
        <authorList>
            <person name="Zhang L."/>
        </authorList>
    </citation>
    <scope>NUCLEOTIDE SEQUENCE [LARGE SCALE GENOMIC DNA]</scope>
    <source>
        <strain evidence="16">LZ_2023a</strain>
        <tissue evidence="16">Muscle</tissue>
    </source>
</reference>
<evidence type="ECO:0000256" key="5">
    <source>
        <dbReference type="ARBA" id="ARBA00022989"/>
    </source>
</evidence>
<evidence type="ECO:0000259" key="15">
    <source>
        <dbReference type="PROSITE" id="PS50262"/>
    </source>
</evidence>
<dbReference type="Proteomes" id="UP001487740">
    <property type="component" value="Unassembled WGS sequence"/>
</dbReference>
<evidence type="ECO:0000256" key="14">
    <source>
        <dbReference type="SAM" id="Phobius"/>
    </source>
</evidence>
<dbReference type="GO" id="GO:0005886">
    <property type="term" value="C:plasma membrane"/>
    <property type="evidence" value="ECO:0007669"/>
    <property type="project" value="UniProtKB-SubCell"/>
</dbReference>
<evidence type="ECO:0000313" key="16">
    <source>
        <dbReference type="EMBL" id="KAK8407431.1"/>
    </source>
</evidence>
<evidence type="ECO:0000256" key="7">
    <source>
        <dbReference type="ARBA" id="ARBA00023136"/>
    </source>
</evidence>
<evidence type="ECO:0000256" key="9">
    <source>
        <dbReference type="ARBA" id="ARBA00023170"/>
    </source>
</evidence>
<evidence type="ECO:0000256" key="4">
    <source>
        <dbReference type="ARBA" id="ARBA00022692"/>
    </source>
</evidence>
<evidence type="ECO:0000313" key="17">
    <source>
        <dbReference type="Proteomes" id="UP001487740"/>
    </source>
</evidence>
<accession>A0AAW0V5G8</accession>
<dbReference type="CDD" id="cd15927">
    <property type="entry name" value="7tmA_Bombesin_R-like"/>
    <property type="match status" value="1"/>
</dbReference>